<feature type="region of interest" description="Disordered" evidence="1">
    <location>
        <begin position="49"/>
        <end position="83"/>
    </location>
</feature>
<evidence type="ECO:0000313" key="4">
    <source>
        <dbReference type="Proteomes" id="UP000447873"/>
    </source>
</evidence>
<organism evidence="3 4">
    <name type="scientific">Venturia inaequalis</name>
    <name type="common">Apple scab fungus</name>
    <dbReference type="NCBI Taxonomy" id="5025"/>
    <lineage>
        <taxon>Eukaryota</taxon>
        <taxon>Fungi</taxon>
        <taxon>Dikarya</taxon>
        <taxon>Ascomycota</taxon>
        <taxon>Pezizomycotina</taxon>
        <taxon>Dothideomycetes</taxon>
        <taxon>Pleosporomycetidae</taxon>
        <taxon>Venturiales</taxon>
        <taxon>Venturiaceae</taxon>
        <taxon>Venturia</taxon>
    </lineage>
</organism>
<name>A0A8H3URS2_VENIN</name>
<feature type="signal peptide" evidence="2">
    <location>
        <begin position="1"/>
        <end position="17"/>
    </location>
</feature>
<reference evidence="3 4" key="1">
    <citation type="submission" date="2018-12" db="EMBL/GenBank/DDBJ databases">
        <title>Venturia inaequalis Genome Resource.</title>
        <authorList>
            <person name="Lichtner F.J."/>
        </authorList>
    </citation>
    <scope>NUCLEOTIDE SEQUENCE [LARGE SCALE GENOMIC DNA]</scope>
    <source>
        <strain evidence="3 4">120213</strain>
    </source>
</reference>
<dbReference type="Proteomes" id="UP000447873">
    <property type="component" value="Unassembled WGS sequence"/>
</dbReference>
<feature type="chain" id="PRO_5034931899" evidence="2">
    <location>
        <begin position="18"/>
        <end position="240"/>
    </location>
</feature>
<accession>A0A8H3URS2</accession>
<evidence type="ECO:0000313" key="3">
    <source>
        <dbReference type="EMBL" id="KAE9974473.1"/>
    </source>
</evidence>
<protein>
    <submittedName>
        <fullName evidence="3">Uncharacterized protein</fullName>
    </submittedName>
</protein>
<evidence type="ECO:0000256" key="2">
    <source>
        <dbReference type="SAM" id="SignalP"/>
    </source>
</evidence>
<proteinExistence type="predicted"/>
<keyword evidence="2" id="KW-0732">Signal</keyword>
<comment type="caution">
    <text evidence="3">The sequence shown here is derived from an EMBL/GenBank/DDBJ whole genome shotgun (WGS) entry which is preliminary data.</text>
</comment>
<evidence type="ECO:0000256" key="1">
    <source>
        <dbReference type="SAM" id="MobiDB-lite"/>
    </source>
</evidence>
<gene>
    <name evidence="3" type="ORF">EG328_003803</name>
</gene>
<sequence length="240" mass="26663">MRFVMPILALLAVQLQALPSPANEISRTSVNEALTLPILSKRLDPEPAPANDLFLGSPGNEAATDPKPLGSESAPANEVPGTSPNEAFTVAKRPIFAGFGQCGGQLALWPRVQYLFFPPRPQRITVDMREARHSWRGFIHVFDDNTRVETVTVVPLWNDVTGAFGTTVEAWNRTEWPMRLVIIVEVFGVNGLGPYEEHRMNLDLPGGLHYAKTKCMISTFGKDKRVNMYLWVEKLKVSPP</sequence>
<dbReference type="EMBL" id="WNWS01000218">
    <property type="protein sequence ID" value="KAE9974473.1"/>
    <property type="molecule type" value="Genomic_DNA"/>
</dbReference>
<dbReference type="AlphaFoldDB" id="A0A8H3URS2"/>